<evidence type="ECO:0000313" key="3">
    <source>
        <dbReference type="Proteomes" id="UP000610558"/>
    </source>
</evidence>
<evidence type="ECO:0000313" key="2">
    <source>
        <dbReference type="EMBL" id="MBD2857731.1"/>
    </source>
</evidence>
<dbReference type="Pfam" id="PF00561">
    <property type="entry name" value="Abhydrolase_1"/>
    <property type="match status" value="1"/>
</dbReference>
<feature type="domain" description="AB hydrolase-1" evidence="1">
    <location>
        <begin position="30"/>
        <end position="138"/>
    </location>
</feature>
<gene>
    <name evidence="2" type="ORF">IB286_01845</name>
</gene>
<name>A0A927GUL9_9GAMM</name>
<dbReference type="InterPro" id="IPR050266">
    <property type="entry name" value="AB_hydrolase_sf"/>
</dbReference>
<dbReference type="Proteomes" id="UP000610558">
    <property type="component" value="Unassembled WGS sequence"/>
</dbReference>
<dbReference type="InterPro" id="IPR029058">
    <property type="entry name" value="AB_hydrolase_fold"/>
</dbReference>
<dbReference type="AlphaFoldDB" id="A0A927GUL9"/>
<dbReference type="PANTHER" id="PTHR43798:SF33">
    <property type="entry name" value="HYDROLASE, PUTATIVE (AFU_ORTHOLOGUE AFUA_2G14860)-RELATED"/>
    <property type="match status" value="1"/>
</dbReference>
<organism evidence="2 3">
    <name type="scientific">Spongiibacter pelagi</name>
    <dbReference type="NCBI Taxonomy" id="2760804"/>
    <lineage>
        <taxon>Bacteria</taxon>
        <taxon>Pseudomonadati</taxon>
        <taxon>Pseudomonadota</taxon>
        <taxon>Gammaproteobacteria</taxon>
        <taxon>Cellvibrionales</taxon>
        <taxon>Spongiibacteraceae</taxon>
        <taxon>Spongiibacter</taxon>
    </lineage>
</organism>
<accession>A0A927GUL9</accession>
<dbReference type="RefSeq" id="WP_190761952.1">
    <property type="nucleotide sequence ID" value="NZ_JACXLD010000001.1"/>
</dbReference>
<evidence type="ECO:0000259" key="1">
    <source>
        <dbReference type="Pfam" id="PF00561"/>
    </source>
</evidence>
<dbReference type="EMBL" id="JACXLD010000001">
    <property type="protein sequence ID" value="MBD2857731.1"/>
    <property type="molecule type" value="Genomic_DNA"/>
</dbReference>
<dbReference type="SUPFAM" id="SSF53474">
    <property type="entry name" value="alpha/beta-Hydrolases"/>
    <property type="match status" value="1"/>
</dbReference>
<proteinExistence type="predicted"/>
<dbReference type="GO" id="GO:0016020">
    <property type="term" value="C:membrane"/>
    <property type="evidence" value="ECO:0007669"/>
    <property type="project" value="TreeGrafter"/>
</dbReference>
<dbReference type="InterPro" id="IPR000073">
    <property type="entry name" value="AB_hydrolase_1"/>
</dbReference>
<dbReference type="GO" id="GO:0016787">
    <property type="term" value="F:hydrolase activity"/>
    <property type="evidence" value="ECO:0007669"/>
    <property type="project" value="UniProtKB-KW"/>
</dbReference>
<keyword evidence="3" id="KW-1185">Reference proteome</keyword>
<comment type="caution">
    <text evidence="2">The sequence shown here is derived from an EMBL/GenBank/DDBJ whole genome shotgun (WGS) entry which is preliminary data.</text>
</comment>
<keyword evidence="2" id="KW-0378">Hydrolase</keyword>
<sequence length="306" mass="33985">MKQPNNEYQLTSIKVPGGELAVAKWGRAGPVILAIHGITASHREFLALADALGTEYQLIAPDLRGRGNSRNISGPWGMLRHAQDMIAALDHFGVAQADIVLGHSMGGFVAAVMGAEFPERCRSILMVDGGLPIMPSLPIHRIPLIGEWLIEKIVRKVLGPALDRLDMHFASKEIYRDFWRDQAALKDHWSHYVEAYLDYDLYPTDQGFRPSTNKAALLEDVKTQLFENVIPQSLKKLKGPVRFLRAERGLQNDKPLYPLKSLIKAGKQIQGFSMTDIEDSNHYTILLSDAGANQSVAEIKQLLASL</sequence>
<dbReference type="Gene3D" id="3.40.50.1820">
    <property type="entry name" value="alpha/beta hydrolase"/>
    <property type="match status" value="1"/>
</dbReference>
<dbReference type="PANTHER" id="PTHR43798">
    <property type="entry name" value="MONOACYLGLYCEROL LIPASE"/>
    <property type="match status" value="1"/>
</dbReference>
<dbReference type="PRINTS" id="PR00111">
    <property type="entry name" value="ABHYDROLASE"/>
</dbReference>
<protein>
    <submittedName>
        <fullName evidence="2">Alpha/beta hydrolase</fullName>
    </submittedName>
</protein>
<reference evidence="2" key="1">
    <citation type="submission" date="2020-09" db="EMBL/GenBank/DDBJ databases">
        <authorList>
            <person name="Yoon J.-W."/>
        </authorList>
    </citation>
    <scope>NUCLEOTIDE SEQUENCE</scope>
    <source>
        <strain evidence="2">KMU-158</strain>
    </source>
</reference>